<dbReference type="RefSeq" id="WP_338202939.1">
    <property type="nucleotide sequence ID" value="NZ_JAEKNR010000154.1"/>
</dbReference>
<dbReference type="GO" id="GO:0070402">
    <property type="term" value="F:NADPH binding"/>
    <property type="evidence" value="ECO:0007669"/>
    <property type="project" value="UniProtKB-UniRule"/>
</dbReference>
<organism evidence="13 14">
    <name type="scientific">Candidatus Nephthysia bennettiae</name>
    <dbReference type="NCBI Taxonomy" id="3127016"/>
    <lineage>
        <taxon>Bacteria</taxon>
        <taxon>Bacillati</taxon>
        <taxon>Candidatus Dormiibacterota</taxon>
        <taxon>Candidatus Dormibacteria</taxon>
        <taxon>Candidatus Dormibacterales</taxon>
        <taxon>Candidatus Dormibacteraceae</taxon>
        <taxon>Candidatus Nephthysia</taxon>
    </lineage>
</organism>
<keyword evidence="9 11" id="KW-0413">Isomerase</keyword>
<dbReference type="GO" id="GO:0010181">
    <property type="term" value="F:FMN binding"/>
    <property type="evidence" value="ECO:0007669"/>
    <property type="project" value="UniProtKB-UniRule"/>
</dbReference>
<proteinExistence type="inferred from homology"/>
<dbReference type="SUPFAM" id="SSF51395">
    <property type="entry name" value="FMN-linked oxidoreductases"/>
    <property type="match status" value="1"/>
</dbReference>
<feature type="binding site" evidence="11">
    <location>
        <position position="137"/>
    </location>
    <ligand>
        <name>FMN</name>
        <dbReference type="ChEBI" id="CHEBI:58210"/>
    </ligand>
</feature>
<feature type="binding site" evidence="11">
    <location>
        <position position="109"/>
    </location>
    <ligand>
        <name>FMN</name>
        <dbReference type="ChEBI" id="CHEBI:58210"/>
    </ligand>
</feature>
<evidence type="ECO:0000256" key="9">
    <source>
        <dbReference type="ARBA" id="ARBA00023235"/>
    </source>
</evidence>
<reference evidence="13" key="1">
    <citation type="submission" date="2020-10" db="EMBL/GenBank/DDBJ databases">
        <title>Ca. Dormibacterota MAGs.</title>
        <authorList>
            <person name="Montgomery K."/>
        </authorList>
    </citation>
    <scope>NUCLEOTIDE SEQUENCE [LARGE SCALE GENOMIC DNA]</scope>
    <source>
        <strain evidence="13">SC8812_S17_10</strain>
    </source>
</reference>
<protein>
    <recommendedName>
        <fullName evidence="11">Isopentenyl-diphosphate delta-isomerase</fullName>
        <shortName evidence="11">IPP isomerase</shortName>
        <ecNumber evidence="11">5.3.3.2</ecNumber>
    </recommendedName>
    <alternativeName>
        <fullName evidence="11">Isopentenyl diphosphate:dimethylallyl diphosphate isomerase</fullName>
    </alternativeName>
    <alternativeName>
        <fullName evidence="11">Isopentenyl pyrophosphate isomerase</fullName>
    </alternativeName>
    <alternativeName>
        <fullName evidence="11">Type 2 isopentenyl diphosphate isomerase</fullName>
        <shortName evidence="11">IDI-2</shortName>
    </alternativeName>
</protein>
<dbReference type="Proteomes" id="UP000612893">
    <property type="component" value="Unassembled WGS sequence"/>
</dbReference>
<dbReference type="EMBL" id="JAEKNR010000154">
    <property type="protein sequence ID" value="MBJ7599449.1"/>
    <property type="molecule type" value="Genomic_DNA"/>
</dbReference>
<feature type="binding site" evidence="11">
    <location>
        <begin position="305"/>
        <end position="306"/>
    </location>
    <ligand>
        <name>FMN</name>
        <dbReference type="ChEBI" id="CHEBI:58210"/>
    </ligand>
</feature>
<feature type="binding site" evidence="11">
    <location>
        <position position="204"/>
    </location>
    <ligand>
        <name>FMN</name>
        <dbReference type="ChEBI" id="CHEBI:58210"/>
    </ligand>
</feature>
<keyword evidence="8 11" id="KW-0414">Isoprene biosynthesis</keyword>
<keyword evidence="14" id="KW-1185">Reference proteome</keyword>
<evidence type="ECO:0000256" key="4">
    <source>
        <dbReference type="ARBA" id="ARBA00022643"/>
    </source>
</evidence>
<keyword evidence="3 11" id="KW-0285">Flavoprotein</keyword>
<keyword evidence="6 11" id="KW-0460">Magnesium</keyword>
<comment type="caution">
    <text evidence="13">The sequence shown here is derived from an EMBL/GenBank/DDBJ whole genome shotgun (WGS) entry which is preliminary data.</text>
</comment>
<dbReference type="EC" id="5.3.3.2" evidence="11"/>
<dbReference type="InterPro" id="IPR013785">
    <property type="entry name" value="Aldolase_TIM"/>
</dbReference>
<keyword evidence="5 11" id="KW-0479">Metal-binding</keyword>
<sequence length="357" mass="37645">MAVGSRRAGKQVALPPIEGRKADHIRINVEEDVAGKGVASGFDDVRFVHCALPELDLDQVDTRSELFGRPLGAPLLISCMTGGTAEAGLINSRLAEVAQSFKLPMGLGSGRVLLEHPEALPTFQVRLRAPDVPVLANLGAVQLNRGVSVDDCRRLLDRVEADALVLHLNPLQEALQPEGDTAFAGLLARIEELCRQLGRPVVVKEVGWGLAPDVVVKLLEAGVVAVDVAGAGGTSWSEVESHRMAEPWRARVARAFAAWGVPTAQAVRLARQAAPEALIFASGGVRDGLDVAKAIALGADLAGMAGPFLRAAVVGAEDAHNLAREVVEVLRIAMFCVGAPSLKQLRGCRLVDARPAV</sequence>
<evidence type="ECO:0000256" key="10">
    <source>
        <dbReference type="ARBA" id="ARBA00025810"/>
    </source>
</evidence>
<dbReference type="PANTHER" id="PTHR43665">
    <property type="entry name" value="ISOPENTENYL-DIPHOSPHATE DELTA-ISOMERASE"/>
    <property type="match status" value="1"/>
</dbReference>
<evidence type="ECO:0000256" key="1">
    <source>
        <dbReference type="ARBA" id="ARBA00001917"/>
    </source>
</evidence>
<comment type="caution">
    <text evidence="11">Lacks conserved residue(s) required for the propagation of feature annotation.</text>
</comment>
<comment type="cofactor">
    <cofactor evidence="11">
        <name>NADPH</name>
        <dbReference type="ChEBI" id="CHEBI:57783"/>
    </cofactor>
</comment>
<evidence type="ECO:0000313" key="14">
    <source>
        <dbReference type="Proteomes" id="UP000612893"/>
    </source>
</evidence>
<dbReference type="Gene3D" id="3.20.20.70">
    <property type="entry name" value="Aldolase class I"/>
    <property type="match status" value="1"/>
</dbReference>
<comment type="subcellular location">
    <subcellularLocation>
        <location evidence="11">Cytoplasm</location>
    </subcellularLocation>
</comment>
<dbReference type="GO" id="GO:0000287">
    <property type="term" value="F:magnesium ion binding"/>
    <property type="evidence" value="ECO:0007669"/>
    <property type="project" value="UniProtKB-UniRule"/>
</dbReference>
<evidence type="ECO:0000256" key="2">
    <source>
        <dbReference type="ARBA" id="ARBA00022490"/>
    </source>
</evidence>
<dbReference type="GO" id="GO:0008299">
    <property type="term" value="P:isoprenoid biosynthetic process"/>
    <property type="evidence" value="ECO:0007669"/>
    <property type="project" value="UniProtKB-UniRule"/>
</dbReference>
<dbReference type="HAMAP" id="MF_00354">
    <property type="entry name" value="Idi_2"/>
    <property type="match status" value="1"/>
</dbReference>
<dbReference type="InterPro" id="IPR011179">
    <property type="entry name" value="IPdP_isomerase"/>
</dbReference>
<accession>A0A934NA66</accession>
<evidence type="ECO:0000256" key="5">
    <source>
        <dbReference type="ARBA" id="ARBA00022723"/>
    </source>
</evidence>
<keyword evidence="7 11" id="KW-0521">NADP</keyword>
<dbReference type="GO" id="GO:0005737">
    <property type="term" value="C:cytoplasm"/>
    <property type="evidence" value="ECO:0007669"/>
    <property type="project" value="UniProtKB-SubCell"/>
</dbReference>
<feature type="binding site" evidence="11">
    <location>
        <begin position="109"/>
        <end position="111"/>
    </location>
    <ligand>
        <name>substrate</name>
    </ligand>
</feature>
<dbReference type="PIRSF" id="PIRSF003314">
    <property type="entry name" value="IPP_isomerase"/>
    <property type="match status" value="1"/>
</dbReference>
<evidence type="ECO:0000256" key="6">
    <source>
        <dbReference type="ARBA" id="ARBA00022842"/>
    </source>
</evidence>
<comment type="cofactor">
    <cofactor evidence="1 11">
        <name>FMN</name>
        <dbReference type="ChEBI" id="CHEBI:58210"/>
    </cofactor>
</comment>
<feature type="binding site" evidence="11">
    <location>
        <begin position="284"/>
        <end position="286"/>
    </location>
    <ligand>
        <name>FMN</name>
        <dbReference type="ChEBI" id="CHEBI:58210"/>
    </ligand>
</feature>
<feature type="binding site" evidence="11">
    <location>
        <begin position="20"/>
        <end position="21"/>
    </location>
    <ligand>
        <name>substrate</name>
    </ligand>
</feature>
<dbReference type="Pfam" id="PF01070">
    <property type="entry name" value="FMN_dh"/>
    <property type="match status" value="1"/>
</dbReference>
<evidence type="ECO:0000259" key="12">
    <source>
        <dbReference type="Pfam" id="PF01070"/>
    </source>
</evidence>
<dbReference type="AlphaFoldDB" id="A0A934NA66"/>
<evidence type="ECO:0000256" key="3">
    <source>
        <dbReference type="ARBA" id="ARBA00022630"/>
    </source>
</evidence>
<dbReference type="NCBIfam" id="TIGR02151">
    <property type="entry name" value="IPP_isom_2"/>
    <property type="match status" value="1"/>
</dbReference>
<evidence type="ECO:0000256" key="7">
    <source>
        <dbReference type="ARBA" id="ARBA00022857"/>
    </source>
</evidence>
<dbReference type="InterPro" id="IPR000262">
    <property type="entry name" value="FMN-dep_DH"/>
</dbReference>
<keyword evidence="4 11" id="KW-0288">FMN</keyword>
<feature type="binding site" evidence="11">
    <location>
        <position position="234"/>
    </location>
    <ligand>
        <name>FMN</name>
        <dbReference type="ChEBI" id="CHEBI:58210"/>
    </ligand>
</feature>
<feature type="binding site" evidence="11">
    <location>
        <position position="78"/>
    </location>
    <ligand>
        <name>FMN</name>
        <dbReference type="ChEBI" id="CHEBI:58210"/>
    </ligand>
</feature>
<dbReference type="CDD" id="cd02811">
    <property type="entry name" value="IDI-2_FMN"/>
    <property type="match status" value="1"/>
</dbReference>
<comment type="cofactor">
    <cofactor evidence="11">
        <name>Mg(2+)</name>
        <dbReference type="ChEBI" id="CHEBI:18420"/>
    </cofactor>
</comment>
<feature type="binding site" evidence="11">
    <location>
        <position position="173"/>
    </location>
    <ligand>
        <name>Mg(2+)</name>
        <dbReference type="ChEBI" id="CHEBI:18420"/>
    </ligand>
</feature>
<comment type="similarity">
    <text evidence="11">Belongs to the IPP isomerase type 2 family.</text>
</comment>
<comment type="function">
    <text evidence="11">Involved in the biosynthesis of isoprenoids. Catalyzes the 1,3-allylic rearrangement of the homoallylic substrate isopentenyl (IPP) to its allylic isomer, dimethylallyl diphosphate (DMAPP).</text>
</comment>
<comment type="subunit">
    <text evidence="10 11">Homooctamer. Dimer of tetramers.</text>
</comment>
<evidence type="ECO:0000256" key="8">
    <source>
        <dbReference type="ARBA" id="ARBA00023229"/>
    </source>
</evidence>
<comment type="catalytic activity">
    <reaction evidence="11">
        <text>isopentenyl diphosphate = dimethylallyl diphosphate</text>
        <dbReference type="Rhea" id="RHEA:23284"/>
        <dbReference type="ChEBI" id="CHEBI:57623"/>
        <dbReference type="ChEBI" id="CHEBI:128769"/>
        <dbReference type="EC" id="5.3.3.2"/>
    </reaction>
</comment>
<keyword evidence="2 11" id="KW-0963">Cytoplasm</keyword>
<evidence type="ECO:0000313" key="13">
    <source>
        <dbReference type="EMBL" id="MBJ7599449.1"/>
    </source>
</evidence>
<dbReference type="GO" id="GO:0004452">
    <property type="term" value="F:isopentenyl-diphosphate delta-isomerase activity"/>
    <property type="evidence" value="ECO:0007669"/>
    <property type="project" value="UniProtKB-UniRule"/>
</dbReference>
<gene>
    <name evidence="11" type="primary">fni</name>
    <name evidence="13" type="ORF">JF922_15395</name>
</gene>
<feature type="binding site" evidence="11">
    <location>
        <position position="172"/>
    </location>
    <ligand>
        <name>substrate</name>
    </ligand>
</feature>
<dbReference type="SMART" id="SM01240">
    <property type="entry name" value="IMPDH"/>
    <property type="match status" value="1"/>
</dbReference>
<feature type="domain" description="FMN-dependent dehydrogenase" evidence="12">
    <location>
        <begin position="188"/>
        <end position="346"/>
    </location>
</feature>
<evidence type="ECO:0000256" key="11">
    <source>
        <dbReference type="HAMAP-Rule" id="MF_00354"/>
    </source>
</evidence>
<name>A0A934NA66_9BACT</name>
<dbReference type="PANTHER" id="PTHR43665:SF1">
    <property type="entry name" value="ISOPENTENYL-DIPHOSPHATE DELTA-ISOMERASE"/>
    <property type="match status" value="1"/>
</dbReference>